<gene>
    <name evidence="1" type="ORF">g.49208</name>
</gene>
<reference evidence="1" key="1">
    <citation type="submission" date="2015-11" db="EMBL/GenBank/DDBJ databases">
        <title>De novo transcriptome assembly of four potential Pierce s Disease insect vectors from Arizona vineyards.</title>
        <authorList>
            <person name="Tassone E.E."/>
        </authorList>
    </citation>
    <scope>NUCLEOTIDE SEQUENCE</scope>
</reference>
<sequence length="101" mass="11310">NFSLFKVEPGHGYFTRNRDILPQSSKVYTECSRPCFHVLTTFWLFCELSALERWVSLCPERRCHVSWASAAGNASRGGAGGSGAMERASAVRPNRLRWAMA</sequence>
<accession>A0A1B6H3P0</accession>
<evidence type="ECO:0000313" key="1">
    <source>
        <dbReference type="EMBL" id="JAS69283.1"/>
    </source>
</evidence>
<name>A0A1B6H3P0_9HEMI</name>
<dbReference type="AlphaFoldDB" id="A0A1B6H3P0"/>
<protein>
    <submittedName>
        <fullName evidence="1">Uncharacterized protein</fullName>
    </submittedName>
</protein>
<proteinExistence type="predicted"/>
<organism evidence="1">
    <name type="scientific">Cuerna arida</name>
    <dbReference type="NCBI Taxonomy" id="1464854"/>
    <lineage>
        <taxon>Eukaryota</taxon>
        <taxon>Metazoa</taxon>
        <taxon>Ecdysozoa</taxon>
        <taxon>Arthropoda</taxon>
        <taxon>Hexapoda</taxon>
        <taxon>Insecta</taxon>
        <taxon>Pterygota</taxon>
        <taxon>Neoptera</taxon>
        <taxon>Paraneoptera</taxon>
        <taxon>Hemiptera</taxon>
        <taxon>Auchenorrhyncha</taxon>
        <taxon>Membracoidea</taxon>
        <taxon>Cicadellidae</taxon>
        <taxon>Cicadellinae</taxon>
        <taxon>Proconiini</taxon>
        <taxon>Cuerna</taxon>
    </lineage>
</organism>
<dbReference type="EMBL" id="GECZ01000486">
    <property type="protein sequence ID" value="JAS69283.1"/>
    <property type="molecule type" value="Transcribed_RNA"/>
</dbReference>
<feature type="non-terminal residue" evidence="1">
    <location>
        <position position="1"/>
    </location>
</feature>
<feature type="non-terminal residue" evidence="1">
    <location>
        <position position="101"/>
    </location>
</feature>